<dbReference type="HAMAP" id="MF_00060">
    <property type="entry name" value="SurE"/>
    <property type="match status" value="1"/>
</dbReference>
<reference evidence="7" key="1">
    <citation type="journal article" date="2021" name="PeerJ">
        <title>Extensive microbial diversity within the chicken gut microbiome revealed by metagenomics and culture.</title>
        <authorList>
            <person name="Gilroy R."/>
            <person name="Ravi A."/>
            <person name="Getino M."/>
            <person name="Pursley I."/>
            <person name="Horton D.L."/>
            <person name="Alikhan N.F."/>
            <person name="Baker D."/>
            <person name="Gharbi K."/>
            <person name="Hall N."/>
            <person name="Watson M."/>
            <person name="Adriaenssens E.M."/>
            <person name="Foster-Nyarko E."/>
            <person name="Jarju S."/>
            <person name="Secka A."/>
            <person name="Antonio M."/>
            <person name="Oren A."/>
            <person name="Chaudhuri R.R."/>
            <person name="La Ragione R."/>
            <person name="Hildebrand F."/>
            <person name="Pallen M.J."/>
        </authorList>
    </citation>
    <scope>NUCLEOTIDE SEQUENCE</scope>
    <source>
        <strain evidence="7">CHK169-11906</strain>
    </source>
</reference>
<sequence>MKDKLIFVTNDDGYNSKGIQALIEVARRFGRVVAIAPETPQSGMSQAITMNNPLFMKEKFKEDGVEVYSFSGTPVDCVKFAFDYFLRGQKVDLAISGINHGSNSAANILYSGTMGAAIECSFYDCPAIGLSLDDHSLNADFDASKIVSEQIIRSVISTPVELPLCLNVNIPKGRPEQIRGIRICRQNKGYWREDFFRREDPRGREYFWLTGAFVNGEPESTDTDEWALANGYVAVVPVQTDMTDYTRMPMLERIFK</sequence>
<keyword evidence="4 5" id="KW-0378">Hydrolase</keyword>
<accession>A0A9D2L442</accession>
<evidence type="ECO:0000256" key="2">
    <source>
        <dbReference type="ARBA" id="ARBA00011062"/>
    </source>
</evidence>
<evidence type="ECO:0000256" key="5">
    <source>
        <dbReference type="HAMAP-Rule" id="MF_00060"/>
    </source>
</evidence>
<feature type="binding site" evidence="5">
    <location>
        <position position="12"/>
    </location>
    <ligand>
        <name>a divalent metal cation</name>
        <dbReference type="ChEBI" id="CHEBI:60240"/>
    </ligand>
</feature>
<dbReference type="EC" id="3.1.3.5" evidence="5"/>
<dbReference type="InterPro" id="IPR030048">
    <property type="entry name" value="SurE"/>
</dbReference>
<dbReference type="GO" id="GO:0000166">
    <property type="term" value="F:nucleotide binding"/>
    <property type="evidence" value="ECO:0007669"/>
    <property type="project" value="UniProtKB-KW"/>
</dbReference>
<evidence type="ECO:0000259" key="6">
    <source>
        <dbReference type="Pfam" id="PF01975"/>
    </source>
</evidence>
<dbReference type="PANTHER" id="PTHR30457">
    <property type="entry name" value="5'-NUCLEOTIDASE SURE"/>
    <property type="match status" value="1"/>
</dbReference>
<dbReference type="Gene3D" id="3.40.1210.10">
    <property type="entry name" value="Survival protein SurE-like phosphatase/nucleotidase"/>
    <property type="match status" value="1"/>
</dbReference>
<dbReference type="Proteomes" id="UP000824259">
    <property type="component" value="Unassembled WGS sequence"/>
</dbReference>
<evidence type="ECO:0000256" key="1">
    <source>
        <dbReference type="ARBA" id="ARBA00000815"/>
    </source>
</evidence>
<comment type="catalytic activity">
    <reaction evidence="1 5">
        <text>a ribonucleoside 5'-phosphate + H2O = a ribonucleoside + phosphate</text>
        <dbReference type="Rhea" id="RHEA:12484"/>
        <dbReference type="ChEBI" id="CHEBI:15377"/>
        <dbReference type="ChEBI" id="CHEBI:18254"/>
        <dbReference type="ChEBI" id="CHEBI:43474"/>
        <dbReference type="ChEBI" id="CHEBI:58043"/>
        <dbReference type="EC" id="3.1.3.5"/>
    </reaction>
</comment>
<dbReference type="GO" id="GO:0008253">
    <property type="term" value="F:5'-nucleotidase activity"/>
    <property type="evidence" value="ECO:0007669"/>
    <property type="project" value="UniProtKB-UniRule"/>
</dbReference>
<dbReference type="PANTHER" id="PTHR30457:SF0">
    <property type="entry name" value="PHOSPHATASE, PUTATIVE (AFU_ORTHOLOGUE AFUA_4G01070)-RELATED"/>
    <property type="match status" value="1"/>
</dbReference>
<dbReference type="Pfam" id="PF01975">
    <property type="entry name" value="SurE"/>
    <property type="match status" value="1"/>
</dbReference>
<comment type="cofactor">
    <cofactor evidence="5">
        <name>a divalent metal cation</name>
        <dbReference type="ChEBI" id="CHEBI:60240"/>
    </cofactor>
    <text evidence="5">Binds 1 divalent metal cation per subunit.</text>
</comment>
<proteinExistence type="inferred from homology"/>
<name>A0A9D2L442_9BACT</name>
<feature type="binding site" evidence="5">
    <location>
        <position position="11"/>
    </location>
    <ligand>
        <name>a divalent metal cation</name>
        <dbReference type="ChEBI" id="CHEBI:60240"/>
    </ligand>
</feature>
<comment type="similarity">
    <text evidence="2 5">Belongs to the SurE nucleotidase family.</text>
</comment>
<dbReference type="NCBIfam" id="TIGR00087">
    <property type="entry name" value="surE"/>
    <property type="match status" value="1"/>
</dbReference>
<comment type="function">
    <text evidence="5">Nucleotidase that shows phosphatase activity on nucleoside 5'-monophosphates.</text>
</comment>
<feature type="binding site" evidence="5">
    <location>
        <position position="42"/>
    </location>
    <ligand>
        <name>a divalent metal cation</name>
        <dbReference type="ChEBI" id="CHEBI:60240"/>
    </ligand>
</feature>
<dbReference type="GO" id="GO:0046872">
    <property type="term" value="F:metal ion binding"/>
    <property type="evidence" value="ECO:0007669"/>
    <property type="project" value="UniProtKB-UniRule"/>
</dbReference>
<evidence type="ECO:0000313" key="7">
    <source>
        <dbReference type="EMBL" id="HJA98906.1"/>
    </source>
</evidence>
<feature type="domain" description="Survival protein SurE-like phosphatase/nucleotidase" evidence="6">
    <location>
        <begin position="6"/>
        <end position="192"/>
    </location>
</feature>
<dbReference type="NCBIfam" id="NF001492">
    <property type="entry name" value="PRK00346.2-2"/>
    <property type="match status" value="1"/>
</dbReference>
<keyword evidence="3 5" id="KW-0479">Metal-binding</keyword>
<evidence type="ECO:0000256" key="3">
    <source>
        <dbReference type="ARBA" id="ARBA00022723"/>
    </source>
</evidence>
<dbReference type="InterPro" id="IPR036523">
    <property type="entry name" value="SurE-like_sf"/>
</dbReference>
<keyword evidence="5" id="KW-0547">Nucleotide-binding</keyword>
<keyword evidence="5" id="KW-0963">Cytoplasm</keyword>
<evidence type="ECO:0000313" key="8">
    <source>
        <dbReference type="Proteomes" id="UP000824259"/>
    </source>
</evidence>
<organism evidence="7 8">
    <name type="scientific">Candidatus Alistipes avicola</name>
    <dbReference type="NCBI Taxonomy" id="2838432"/>
    <lineage>
        <taxon>Bacteria</taxon>
        <taxon>Pseudomonadati</taxon>
        <taxon>Bacteroidota</taxon>
        <taxon>Bacteroidia</taxon>
        <taxon>Bacteroidales</taxon>
        <taxon>Rikenellaceae</taxon>
        <taxon>Alistipes</taxon>
    </lineage>
</organism>
<evidence type="ECO:0000256" key="4">
    <source>
        <dbReference type="ARBA" id="ARBA00022801"/>
    </source>
</evidence>
<dbReference type="AlphaFoldDB" id="A0A9D2L442"/>
<dbReference type="SUPFAM" id="SSF64167">
    <property type="entry name" value="SurE-like"/>
    <property type="match status" value="1"/>
</dbReference>
<dbReference type="InterPro" id="IPR002828">
    <property type="entry name" value="SurE-like_Pase/nucleotidase"/>
</dbReference>
<comment type="subcellular location">
    <subcellularLocation>
        <location evidence="5">Cytoplasm</location>
    </subcellularLocation>
</comment>
<protein>
    <recommendedName>
        <fullName evidence="5">5'-nucleotidase SurE</fullName>
        <ecNumber evidence="5">3.1.3.5</ecNumber>
    </recommendedName>
    <alternativeName>
        <fullName evidence="5">Nucleoside 5'-monophosphate phosphohydrolase</fullName>
    </alternativeName>
</protein>
<feature type="binding site" evidence="5">
    <location>
        <position position="99"/>
    </location>
    <ligand>
        <name>a divalent metal cation</name>
        <dbReference type="ChEBI" id="CHEBI:60240"/>
    </ligand>
</feature>
<comment type="caution">
    <text evidence="7">The sequence shown here is derived from an EMBL/GenBank/DDBJ whole genome shotgun (WGS) entry which is preliminary data.</text>
</comment>
<gene>
    <name evidence="5 7" type="primary">surE</name>
    <name evidence="7" type="ORF">H9779_04830</name>
</gene>
<dbReference type="GO" id="GO:0005737">
    <property type="term" value="C:cytoplasm"/>
    <property type="evidence" value="ECO:0007669"/>
    <property type="project" value="UniProtKB-SubCell"/>
</dbReference>
<dbReference type="EMBL" id="DWYR01000012">
    <property type="protein sequence ID" value="HJA98906.1"/>
    <property type="molecule type" value="Genomic_DNA"/>
</dbReference>
<reference evidence="7" key="2">
    <citation type="submission" date="2021-04" db="EMBL/GenBank/DDBJ databases">
        <authorList>
            <person name="Gilroy R."/>
        </authorList>
    </citation>
    <scope>NUCLEOTIDE SEQUENCE</scope>
    <source>
        <strain evidence="7">CHK169-11906</strain>
    </source>
</reference>